<dbReference type="InterPro" id="IPR000352">
    <property type="entry name" value="Pep_chain_release_fac_I"/>
</dbReference>
<dbReference type="PANTHER" id="PTHR43804">
    <property type="entry name" value="LD18447P"/>
    <property type="match status" value="1"/>
</dbReference>
<dbReference type="EMBL" id="MDVB01000087">
    <property type="protein sequence ID" value="PIT14247.1"/>
    <property type="molecule type" value="Genomic_DNA"/>
</dbReference>
<evidence type="ECO:0000313" key="3">
    <source>
        <dbReference type="EMBL" id="PIT14247.1"/>
    </source>
</evidence>
<gene>
    <name evidence="3" type="ORF">BGI32_07955</name>
</gene>
<dbReference type="SUPFAM" id="SSF75620">
    <property type="entry name" value="Release factor"/>
    <property type="match status" value="1"/>
</dbReference>
<sequence length="202" mass="22560">MQLLQLSAAYGPAECCLAVVKALARLQYEAKQMQVKVEIVEQEPAKHGLHSVLVTLEGAQAKALADRWQGTIQWICPSPYRPQHKRKNWFIGASCFNPIVQQQPDEIVFETMRASGAGGQHINKTESAVRATHVASGISVKVQTERSQHANKKLAVLLLQHKLAQQAQQLQAKHKAAQHKHHHQIARGNPVRIFTQLDFKPL</sequence>
<proteinExistence type="inferred from homology"/>
<dbReference type="InterPro" id="IPR045853">
    <property type="entry name" value="Pep_chain_release_fac_I_sf"/>
</dbReference>
<dbReference type="InterPro" id="IPR050057">
    <property type="entry name" value="Prokaryotic/Mito_RF"/>
</dbReference>
<feature type="domain" description="Prokaryotic-type class I peptide chain release factors" evidence="2">
    <location>
        <begin position="113"/>
        <end position="129"/>
    </location>
</feature>
<evidence type="ECO:0000259" key="2">
    <source>
        <dbReference type="PROSITE" id="PS00745"/>
    </source>
</evidence>
<evidence type="ECO:0000313" key="4">
    <source>
        <dbReference type="Proteomes" id="UP000231293"/>
    </source>
</evidence>
<protein>
    <submittedName>
        <fullName evidence="3">Peptide chain release factor H</fullName>
    </submittedName>
</protein>
<dbReference type="Pfam" id="PF00472">
    <property type="entry name" value="RF-1"/>
    <property type="match status" value="1"/>
</dbReference>
<dbReference type="PROSITE" id="PS00745">
    <property type="entry name" value="RF_PROK_I"/>
    <property type="match status" value="1"/>
</dbReference>
<evidence type="ECO:0000256" key="1">
    <source>
        <dbReference type="ARBA" id="ARBA00010835"/>
    </source>
</evidence>
<dbReference type="RefSeq" id="WP_100091169.1">
    <property type="nucleotide sequence ID" value="NZ_MDVB01000087.1"/>
</dbReference>
<dbReference type="InterPro" id="IPR017509">
    <property type="entry name" value="PrfH"/>
</dbReference>
<dbReference type="Proteomes" id="UP000231293">
    <property type="component" value="Unassembled WGS sequence"/>
</dbReference>
<dbReference type="NCBIfam" id="TIGR03072">
    <property type="entry name" value="release_prfH"/>
    <property type="match status" value="1"/>
</dbReference>
<dbReference type="Gene3D" id="3.30.160.20">
    <property type="match status" value="1"/>
</dbReference>
<dbReference type="GO" id="GO:0003747">
    <property type="term" value="F:translation release factor activity"/>
    <property type="evidence" value="ECO:0007669"/>
    <property type="project" value="InterPro"/>
</dbReference>
<dbReference type="AlphaFoldDB" id="A0A2N9WST9"/>
<name>A0A2N9WST9_9NEIS</name>
<accession>A0A2N9WST9</accession>
<reference evidence="3 4" key="1">
    <citation type="journal article" date="2017" name="MBio">
        <title>Type VI secretion-mediated competition in the bee gut microbiome.</title>
        <authorList>
            <person name="Steele M.I."/>
            <person name="Kwong W.K."/>
            <person name="Powell J.E."/>
            <person name="Whiteley M."/>
            <person name="Moran N.A."/>
        </authorList>
    </citation>
    <scope>NUCLEOTIDE SEQUENCE [LARGE SCALE GENOMIC DNA]</scope>
    <source>
        <strain evidence="3 4">App2-2</strain>
    </source>
</reference>
<dbReference type="Gene3D" id="3.30.70.1660">
    <property type="match status" value="1"/>
</dbReference>
<comment type="caution">
    <text evidence="3">The sequence shown here is derived from an EMBL/GenBank/DDBJ whole genome shotgun (WGS) entry which is preliminary data.</text>
</comment>
<comment type="similarity">
    <text evidence="1">Belongs to the prokaryotic/mitochondrial release factor family.</text>
</comment>
<dbReference type="PANTHER" id="PTHR43804:SF9">
    <property type="entry name" value="PEPTIDE CHAIN RELEASE FACTOR HOMOLOG-RELATED"/>
    <property type="match status" value="1"/>
</dbReference>
<organism evidence="3 4">
    <name type="scientific">Snodgrassella alvi</name>
    <dbReference type="NCBI Taxonomy" id="1196083"/>
    <lineage>
        <taxon>Bacteria</taxon>
        <taxon>Pseudomonadati</taxon>
        <taxon>Pseudomonadota</taxon>
        <taxon>Betaproteobacteria</taxon>
        <taxon>Neisseriales</taxon>
        <taxon>Neisseriaceae</taxon>
        <taxon>Snodgrassella</taxon>
    </lineage>
</organism>